<dbReference type="RefSeq" id="WP_086443622.1">
    <property type="nucleotide sequence ID" value="NZ_CP147248.1"/>
</dbReference>
<organism evidence="2 3">
    <name type="scientific">Candidatus Enterococcus lemimoniae</name>
    <dbReference type="NCBI Taxonomy" id="1834167"/>
    <lineage>
        <taxon>Bacteria</taxon>
        <taxon>Bacillati</taxon>
        <taxon>Bacillota</taxon>
        <taxon>Bacilli</taxon>
        <taxon>Lactobacillales</taxon>
        <taxon>Enterococcaceae</taxon>
        <taxon>Enterococcus</taxon>
    </lineage>
</organism>
<dbReference type="InterPro" id="IPR009326">
    <property type="entry name" value="DUF984"/>
</dbReference>
<reference evidence="3" key="1">
    <citation type="submission" date="2017-05" db="EMBL/GenBank/DDBJ databases">
        <title>The Genome Sequence of EEnterococcus faecalis 9F2_4866.</title>
        <authorList>
            <consortium name="The Broad Institute Genomics Platform"/>
            <consortium name="The Broad Institute Genomic Center for Infectious Diseases"/>
            <person name="Earl A."/>
            <person name="Manson A."/>
            <person name="Schwartman J."/>
            <person name="Gilmore M."/>
            <person name="Abouelleil A."/>
            <person name="Cao P."/>
            <person name="Chapman S."/>
            <person name="Cusick C."/>
            <person name="Shea T."/>
            <person name="Young S."/>
            <person name="Neafsey D."/>
            <person name="Nusbaum C."/>
            <person name="Birren B."/>
        </authorList>
    </citation>
    <scope>NUCLEOTIDE SEQUENCE [LARGE SCALE GENOMIC DNA]</scope>
    <source>
        <strain evidence="3">12C11_DIV0727</strain>
    </source>
</reference>
<accession>A0ABZ2T6D2</accession>
<sequence length="127" mass="14551">MNQKVVKFGGKENEQDYLAQPVDEGIKVATSSLVYLQELRLNESSQVGDRWLIQDSQGKQMCEVEAEAVKINTFASITNDFAVKEGDQSFNNWHDIHWTYYSTLLSKYGKKLTDTTQLECVYFKKLG</sequence>
<evidence type="ECO:0000313" key="3">
    <source>
        <dbReference type="Proteomes" id="UP000195080"/>
    </source>
</evidence>
<protein>
    <recommendedName>
        <fullName evidence="1">ASCH domain-containing protein</fullName>
    </recommendedName>
</protein>
<dbReference type="SUPFAM" id="SSF88697">
    <property type="entry name" value="PUA domain-like"/>
    <property type="match status" value="1"/>
</dbReference>
<dbReference type="Pfam" id="PF04266">
    <property type="entry name" value="ASCH"/>
    <property type="match status" value="1"/>
</dbReference>
<dbReference type="InterPro" id="IPR015947">
    <property type="entry name" value="PUA-like_sf"/>
</dbReference>
<dbReference type="Proteomes" id="UP000195080">
    <property type="component" value="Chromosome"/>
</dbReference>
<dbReference type="PANTHER" id="PTHR39203:SF1">
    <property type="entry name" value="CYTOPLASMIC PROTEIN"/>
    <property type="match status" value="1"/>
</dbReference>
<feature type="domain" description="ASCH" evidence="1">
    <location>
        <begin position="6"/>
        <end position="127"/>
    </location>
</feature>
<dbReference type="SMART" id="SM01022">
    <property type="entry name" value="ASCH"/>
    <property type="match status" value="1"/>
</dbReference>
<proteinExistence type="predicted"/>
<evidence type="ECO:0000259" key="1">
    <source>
        <dbReference type="SMART" id="SM01022"/>
    </source>
</evidence>
<evidence type="ECO:0000313" key="2">
    <source>
        <dbReference type="EMBL" id="WYJ86930.1"/>
    </source>
</evidence>
<dbReference type="EMBL" id="CP147248">
    <property type="protein sequence ID" value="WYJ86930.1"/>
    <property type="molecule type" value="Genomic_DNA"/>
</dbReference>
<gene>
    <name evidence="2" type="ORF">A5866_002014</name>
</gene>
<dbReference type="Gene3D" id="3.10.400.10">
    <property type="entry name" value="Sulfate adenylyltransferase"/>
    <property type="match status" value="1"/>
</dbReference>
<dbReference type="InterPro" id="IPR007374">
    <property type="entry name" value="ASCH_domain"/>
</dbReference>
<keyword evidence="3" id="KW-1185">Reference proteome</keyword>
<dbReference type="PANTHER" id="PTHR39203">
    <property type="entry name" value="CYTOPLASMIC PROTEIN-RELATED"/>
    <property type="match status" value="1"/>
</dbReference>
<name>A0ABZ2T6D2_9ENTE</name>